<evidence type="ECO:0000313" key="2">
    <source>
        <dbReference type="EMBL" id="GGE09587.1"/>
    </source>
</evidence>
<feature type="transmembrane region" description="Helical" evidence="1">
    <location>
        <begin position="32"/>
        <end position="57"/>
    </location>
</feature>
<feature type="transmembrane region" description="Helical" evidence="1">
    <location>
        <begin position="91"/>
        <end position="112"/>
    </location>
</feature>
<sequence length="348" mass="38091">MVLHERWFAAARIGFAYIGTVVGAGFASGQEIMQFFTVYGLGGVWAILAVTLLFSWLGTRMMVMGARLRAHSYEEFNLYLFGNRWGRWMNVFVGLVLFGVTTAMMSGTGALFREQMGLSFHFGVLVTSLIAFLVIMRGMEGILSVNALVVPLMFIFTVLVGVQGFQGGGVEGFLSMAPHTDKGHWVMSAVTYVAFNLAMSQAVLVPMGGEIQDEKTLRIGGWLGGAGLGIMLLASNFALALKSPQIFQLEIPIALVIATLGEGMKYFFLAVMWGEIFTTLIGNVYGLAANLEQWIPLRINTLMAAIFILGYLCSLIGFPVFVGAVYPFFGYCGLIVLMLLMVKRYPSY</sequence>
<name>A0A8J2Y8V0_9BACL</name>
<dbReference type="Proteomes" id="UP000625210">
    <property type="component" value="Unassembled WGS sequence"/>
</dbReference>
<keyword evidence="1" id="KW-0812">Transmembrane</keyword>
<reference evidence="2" key="1">
    <citation type="journal article" date="2014" name="Int. J. Syst. Evol. Microbiol.">
        <title>Complete genome sequence of Corynebacterium casei LMG S-19264T (=DSM 44701T), isolated from a smear-ripened cheese.</title>
        <authorList>
            <consortium name="US DOE Joint Genome Institute (JGI-PGF)"/>
            <person name="Walter F."/>
            <person name="Albersmeier A."/>
            <person name="Kalinowski J."/>
            <person name="Ruckert C."/>
        </authorList>
    </citation>
    <scope>NUCLEOTIDE SEQUENCE</scope>
    <source>
        <strain evidence="2">CGMCC 1.15179</strain>
    </source>
</reference>
<feature type="transmembrane region" description="Helical" evidence="1">
    <location>
        <begin position="143"/>
        <end position="165"/>
    </location>
</feature>
<dbReference type="PANTHER" id="PTHR37814:SF1">
    <property type="entry name" value="MEMBRANE PROTEIN"/>
    <property type="match status" value="1"/>
</dbReference>
<feature type="transmembrane region" description="Helical" evidence="1">
    <location>
        <begin position="219"/>
        <end position="241"/>
    </location>
</feature>
<gene>
    <name evidence="2" type="ORF">GCM10011571_08610</name>
</gene>
<proteinExistence type="predicted"/>
<protein>
    <submittedName>
        <fullName evidence="2">Membrane protein</fullName>
    </submittedName>
</protein>
<dbReference type="PANTHER" id="PTHR37814">
    <property type="entry name" value="CONSERVED MEMBRANE PROTEIN"/>
    <property type="match status" value="1"/>
</dbReference>
<dbReference type="RefSeq" id="WP_188646643.1">
    <property type="nucleotide sequence ID" value="NZ_BMHQ01000002.1"/>
</dbReference>
<keyword evidence="1" id="KW-1133">Transmembrane helix</keyword>
<accession>A0A8J2Y8V0</accession>
<feature type="transmembrane region" description="Helical" evidence="1">
    <location>
        <begin position="185"/>
        <end position="207"/>
    </location>
</feature>
<dbReference type="AlphaFoldDB" id="A0A8J2Y8V0"/>
<feature type="transmembrane region" description="Helical" evidence="1">
    <location>
        <begin position="118"/>
        <end position="136"/>
    </location>
</feature>
<feature type="transmembrane region" description="Helical" evidence="1">
    <location>
        <begin position="299"/>
        <end position="318"/>
    </location>
</feature>
<organism evidence="2 3">
    <name type="scientific">Marinithermofilum abyssi</name>
    <dbReference type="NCBI Taxonomy" id="1571185"/>
    <lineage>
        <taxon>Bacteria</taxon>
        <taxon>Bacillati</taxon>
        <taxon>Bacillota</taxon>
        <taxon>Bacilli</taxon>
        <taxon>Bacillales</taxon>
        <taxon>Thermoactinomycetaceae</taxon>
        <taxon>Marinithermofilum</taxon>
    </lineage>
</organism>
<dbReference type="EMBL" id="BMHQ01000002">
    <property type="protein sequence ID" value="GGE09587.1"/>
    <property type="molecule type" value="Genomic_DNA"/>
</dbReference>
<comment type="caution">
    <text evidence="2">The sequence shown here is derived from an EMBL/GenBank/DDBJ whole genome shotgun (WGS) entry which is preliminary data.</text>
</comment>
<dbReference type="InterPro" id="IPR038728">
    <property type="entry name" value="YkvI-like"/>
</dbReference>
<keyword evidence="3" id="KW-1185">Reference proteome</keyword>
<evidence type="ECO:0000313" key="3">
    <source>
        <dbReference type="Proteomes" id="UP000625210"/>
    </source>
</evidence>
<evidence type="ECO:0000256" key="1">
    <source>
        <dbReference type="SAM" id="Phobius"/>
    </source>
</evidence>
<reference evidence="2" key="2">
    <citation type="submission" date="2020-09" db="EMBL/GenBank/DDBJ databases">
        <authorList>
            <person name="Sun Q."/>
            <person name="Zhou Y."/>
        </authorList>
    </citation>
    <scope>NUCLEOTIDE SEQUENCE</scope>
    <source>
        <strain evidence="2">CGMCC 1.15179</strain>
    </source>
</reference>
<keyword evidence="1" id="KW-0472">Membrane</keyword>
<feature type="transmembrane region" description="Helical" evidence="1">
    <location>
        <begin position="7"/>
        <end position="26"/>
    </location>
</feature>
<feature type="transmembrane region" description="Helical" evidence="1">
    <location>
        <begin position="324"/>
        <end position="342"/>
    </location>
</feature>